<proteinExistence type="predicted"/>
<feature type="domain" description="Polysaccharide biosynthesis enzyme WcbI" evidence="1">
    <location>
        <begin position="6"/>
        <end position="219"/>
    </location>
</feature>
<evidence type="ECO:0000259" key="1">
    <source>
        <dbReference type="Pfam" id="PF18588"/>
    </source>
</evidence>
<sequence length="239" mass="27840">MKLKFFMFGNCQANPLSRILMSSNNFSEKFELIESDYKLSAVHLLESDEQSQKRLFQIIENIDLFIYQNNGASYGEKSSTDFLLKMLKPNCLKISFPNSHYKGYNPETTYLKHNGIIVKRFCDYHDSNVIKDYLLGKSESDVVSSILDIEYYSNDFIWENAKNSLSELRKREMITDIIISDFIEENWTKIKLFHSMNHPTNLVLLEIADRILTNLGLPKLNTAERNSQKTNIEIQVILN</sequence>
<dbReference type="RefSeq" id="WP_254032178.1">
    <property type="nucleotide sequence ID" value="NZ_LR882963.1"/>
</dbReference>
<organism evidence="2 3">
    <name type="scientific">Planktothrix agardhii</name>
    <name type="common">Oscillatoria agardhii</name>
    <dbReference type="NCBI Taxonomy" id="1160"/>
    <lineage>
        <taxon>Bacteria</taxon>
        <taxon>Bacillati</taxon>
        <taxon>Cyanobacteriota</taxon>
        <taxon>Cyanophyceae</taxon>
        <taxon>Oscillatoriophycideae</taxon>
        <taxon>Oscillatoriales</taxon>
        <taxon>Microcoleaceae</taxon>
        <taxon>Planktothrix</taxon>
    </lineage>
</organism>
<protein>
    <recommendedName>
        <fullName evidence="1">Polysaccharide biosynthesis enzyme WcbI domain-containing protein</fullName>
    </recommendedName>
</protein>
<dbReference type="Proteomes" id="UP001153761">
    <property type="component" value="Chromosome"/>
</dbReference>
<name>A0AAD1Q1S6_PLAAG</name>
<dbReference type="Pfam" id="PF18588">
    <property type="entry name" value="WcbI"/>
    <property type="match status" value="1"/>
</dbReference>
<gene>
    <name evidence="2" type="ORF">PANO66_01107</name>
</gene>
<evidence type="ECO:0000313" key="3">
    <source>
        <dbReference type="Proteomes" id="UP001153761"/>
    </source>
</evidence>
<dbReference type="AlphaFoldDB" id="A0AAD1Q1S6"/>
<dbReference type="Gene3D" id="3.40.50.12080">
    <property type="match status" value="1"/>
</dbReference>
<accession>A0AAD1Q1S6</accession>
<evidence type="ECO:0000313" key="2">
    <source>
        <dbReference type="EMBL" id="CAD5927442.1"/>
    </source>
</evidence>
<reference evidence="2" key="1">
    <citation type="submission" date="2020-09" db="EMBL/GenBank/DDBJ databases">
        <authorList>
            <person name="Blom J."/>
        </authorList>
    </citation>
    <scope>NUCLEOTIDE SEQUENCE</scope>
    <source>
        <strain evidence="2">No.66</strain>
    </source>
</reference>
<dbReference type="EMBL" id="LR882963">
    <property type="protein sequence ID" value="CAD5927442.1"/>
    <property type="molecule type" value="Genomic_DNA"/>
</dbReference>
<dbReference type="InterPro" id="IPR041307">
    <property type="entry name" value="WcbI"/>
</dbReference>